<dbReference type="Proteomes" id="UP001500751">
    <property type="component" value="Unassembled WGS sequence"/>
</dbReference>
<dbReference type="RefSeq" id="WP_344670401.1">
    <property type="nucleotide sequence ID" value="NZ_BAAAQN010000060.1"/>
</dbReference>
<comment type="caution">
    <text evidence="1">The sequence shown here is derived from an EMBL/GenBank/DDBJ whole genome shotgun (WGS) entry which is preliminary data.</text>
</comment>
<proteinExistence type="predicted"/>
<gene>
    <name evidence="1" type="ORF">GCM10009839_74340</name>
</gene>
<organism evidence="1 2">
    <name type="scientific">Catenulispora yoronensis</name>
    <dbReference type="NCBI Taxonomy" id="450799"/>
    <lineage>
        <taxon>Bacteria</taxon>
        <taxon>Bacillati</taxon>
        <taxon>Actinomycetota</taxon>
        <taxon>Actinomycetes</taxon>
        <taxon>Catenulisporales</taxon>
        <taxon>Catenulisporaceae</taxon>
        <taxon>Catenulispora</taxon>
    </lineage>
</organism>
<protein>
    <submittedName>
        <fullName evidence="1">Uncharacterized protein</fullName>
    </submittedName>
</protein>
<reference evidence="1 2" key="1">
    <citation type="journal article" date="2019" name="Int. J. Syst. Evol. Microbiol.">
        <title>The Global Catalogue of Microorganisms (GCM) 10K type strain sequencing project: providing services to taxonomists for standard genome sequencing and annotation.</title>
        <authorList>
            <consortium name="The Broad Institute Genomics Platform"/>
            <consortium name="The Broad Institute Genome Sequencing Center for Infectious Disease"/>
            <person name="Wu L."/>
            <person name="Ma J."/>
        </authorList>
    </citation>
    <scope>NUCLEOTIDE SEQUENCE [LARGE SCALE GENOMIC DNA]</scope>
    <source>
        <strain evidence="1 2">JCM 16014</strain>
    </source>
</reference>
<evidence type="ECO:0000313" key="2">
    <source>
        <dbReference type="Proteomes" id="UP001500751"/>
    </source>
</evidence>
<keyword evidence="2" id="KW-1185">Reference proteome</keyword>
<evidence type="ECO:0000313" key="1">
    <source>
        <dbReference type="EMBL" id="GAA2055011.1"/>
    </source>
</evidence>
<dbReference type="EMBL" id="BAAAQN010000060">
    <property type="protein sequence ID" value="GAA2055011.1"/>
    <property type="molecule type" value="Genomic_DNA"/>
</dbReference>
<name>A0ABN2V8Q6_9ACTN</name>
<sequence>MTGTEVLTAGRYGYADRRIHRDDFAAQLAVLLPAEDAERLPAAIPVGTEDLAAAAKTCRHLADRYPGEPLGRVAGQVAYRLEHPMTRPGALVLYAACMLCREQEALARRESASAVSATLECRAAGRAADTLEATATQTLRYTVKTAIDGDFVRDARQLDATAQRAQAAQAGLPVI</sequence>
<accession>A0ABN2V8Q6</accession>